<protein>
    <submittedName>
        <fullName evidence="2">Uncharacterized protein</fullName>
    </submittedName>
</protein>
<name>A0A964WTK5_9HYPH</name>
<feature type="region of interest" description="Disordered" evidence="1">
    <location>
        <begin position="58"/>
        <end position="77"/>
    </location>
</feature>
<dbReference type="RefSeq" id="WP_161140440.1">
    <property type="nucleotide sequence ID" value="NZ_SPKJ01000028.1"/>
</dbReference>
<evidence type="ECO:0000313" key="3">
    <source>
        <dbReference type="Proteomes" id="UP000773614"/>
    </source>
</evidence>
<keyword evidence="3" id="KW-1185">Reference proteome</keyword>
<feature type="region of interest" description="Disordered" evidence="1">
    <location>
        <begin position="1"/>
        <end position="23"/>
    </location>
</feature>
<dbReference type="AlphaFoldDB" id="A0A964WTK5"/>
<dbReference type="Proteomes" id="UP000773614">
    <property type="component" value="Unassembled WGS sequence"/>
</dbReference>
<reference evidence="2" key="1">
    <citation type="submission" date="2019-03" db="EMBL/GenBank/DDBJ databases">
        <title>Afifella sp. nov., isolated from activated sludge.</title>
        <authorList>
            <person name="Li Q."/>
            <person name="Liu Y."/>
        </authorList>
    </citation>
    <scope>NUCLEOTIDE SEQUENCE</scope>
    <source>
        <strain evidence="2">L72</strain>
    </source>
</reference>
<accession>A0A964WTK5</accession>
<sequence length="77" mass="8667">MADTTTKHRRNADALFKQTVRDARERDRSEALAAYELEAASVREKSARLRELRLAKEAAERETASAAAPKKVRARKA</sequence>
<comment type="caution">
    <text evidence="2">The sequence shown here is derived from an EMBL/GenBank/DDBJ whole genome shotgun (WGS) entry which is preliminary data.</text>
</comment>
<evidence type="ECO:0000313" key="2">
    <source>
        <dbReference type="EMBL" id="MYZ48093.1"/>
    </source>
</evidence>
<dbReference type="EMBL" id="SPKJ01000028">
    <property type="protein sequence ID" value="MYZ48093.1"/>
    <property type="molecule type" value="Genomic_DNA"/>
</dbReference>
<gene>
    <name evidence="2" type="ORF">E4O86_10250</name>
</gene>
<organism evidence="2 3">
    <name type="scientific">Propylenella binzhouense</name>
    <dbReference type="NCBI Taxonomy" id="2555902"/>
    <lineage>
        <taxon>Bacteria</taxon>
        <taxon>Pseudomonadati</taxon>
        <taxon>Pseudomonadota</taxon>
        <taxon>Alphaproteobacteria</taxon>
        <taxon>Hyphomicrobiales</taxon>
        <taxon>Propylenellaceae</taxon>
        <taxon>Propylenella</taxon>
    </lineage>
</organism>
<proteinExistence type="predicted"/>
<evidence type="ECO:0000256" key="1">
    <source>
        <dbReference type="SAM" id="MobiDB-lite"/>
    </source>
</evidence>